<dbReference type="InterPro" id="IPR006900">
    <property type="entry name" value="Sec23/24_helical_dom"/>
</dbReference>
<dbReference type="InterPro" id="IPR036175">
    <property type="entry name" value="Sec23/24_helical_dom_sf"/>
</dbReference>
<dbReference type="InterPro" id="IPR036180">
    <property type="entry name" value="Gelsolin-like_dom_sf"/>
</dbReference>
<keyword evidence="2" id="KW-0813">Transport</keyword>
<protein>
    <submittedName>
        <fullName evidence="7">Sec24b</fullName>
    </submittedName>
</protein>
<dbReference type="InterPro" id="IPR036174">
    <property type="entry name" value="Znf_Sec23_Sec24_sf"/>
</dbReference>
<dbReference type="STRING" id="478820.A0A196SFX9"/>
<dbReference type="Proteomes" id="UP000078348">
    <property type="component" value="Unassembled WGS sequence"/>
</dbReference>
<dbReference type="InterPro" id="IPR006896">
    <property type="entry name" value="Sec23/24_trunk_dom"/>
</dbReference>
<feature type="domain" description="Zinc finger Sec23/Sec24-type" evidence="4">
    <location>
        <begin position="106"/>
        <end position="143"/>
    </location>
</feature>
<gene>
    <name evidence="7" type="ORF">AV274_2358</name>
</gene>
<evidence type="ECO:0000313" key="8">
    <source>
        <dbReference type="Proteomes" id="UP000078348"/>
    </source>
</evidence>
<dbReference type="OrthoDB" id="49016at2759"/>
<dbReference type="EMBL" id="LXWW01000108">
    <property type="protein sequence ID" value="OAO15918.1"/>
    <property type="molecule type" value="Genomic_DNA"/>
</dbReference>
<dbReference type="Pfam" id="PF04810">
    <property type="entry name" value="zf-Sec23_Sec24"/>
    <property type="match status" value="1"/>
</dbReference>
<evidence type="ECO:0000256" key="2">
    <source>
        <dbReference type="ARBA" id="ARBA00022448"/>
    </source>
</evidence>
<dbReference type="GO" id="GO:0030127">
    <property type="term" value="C:COPII vesicle coat"/>
    <property type="evidence" value="ECO:0007669"/>
    <property type="project" value="InterPro"/>
</dbReference>
<evidence type="ECO:0000256" key="3">
    <source>
        <dbReference type="ARBA" id="ARBA00022927"/>
    </source>
</evidence>
<dbReference type="PANTHER" id="PTHR13803:SF4">
    <property type="entry name" value="SECRETORY 24CD, ISOFORM C"/>
    <property type="match status" value="1"/>
</dbReference>
<reference evidence="7 8" key="1">
    <citation type="submission" date="2016-05" db="EMBL/GenBank/DDBJ databases">
        <title>Nuclear genome of Blastocystis sp. subtype 1 NandII.</title>
        <authorList>
            <person name="Gentekaki E."/>
            <person name="Curtis B."/>
            <person name="Stairs C."/>
            <person name="Eme L."/>
            <person name="Herman E."/>
            <person name="Klimes V."/>
            <person name="Arias M.C."/>
            <person name="Elias M."/>
            <person name="Hilliou F."/>
            <person name="Klute M."/>
            <person name="Malik S.-B."/>
            <person name="Pightling A."/>
            <person name="Rachubinski R."/>
            <person name="Salas D."/>
            <person name="Schlacht A."/>
            <person name="Suga H."/>
            <person name="Archibald J."/>
            <person name="Ball S.G."/>
            <person name="Clark G."/>
            <person name="Dacks J."/>
            <person name="Van Der Giezen M."/>
            <person name="Tsaousis A."/>
            <person name="Roger A."/>
        </authorList>
    </citation>
    <scope>NUCLEOTIDE SEQUENCE [LARGE SCALE GENOMIC DNA]</scope>
    <source>
        <strain evidence="8">ATCC 50177 / NandII</strain>
    </source>
</reference>
<keyword evidence="8" id="KW-1185">Reference proteome</keyword>
<evidence type="ECO:0000259" key="4">
    <source>
        <dbReference type="Pfam" id="PF04810"/>
    </source>
</evidence>
<dbReference type="Gene3D" id="2.60.40.1670">
    <property type="entry name" value="beta-sandwich domain of Sec23/24"/>
    <property type="match status" value="1"/>
</dbReference>
<dbReference type="InterPro" id="IPR050550">
    <property type="entry name" value="SEC23_SEC24_subfamily"/>
</dbReference>
<dbReference type="Gene3D" id="2.30.30.380">
    <property type="entry name" value="Zn-finger domain of Sec23/24"/>
    <property type="match status" value="1"/>
</dbReference>
<dbReference type="GO" id="GO:0000149">
    <property type="term" value="F:SNARE binding"/>
    <property type="evidence" value="ECO:0007669"/>
    <property type="project" value="TreeGrafter"/>
</dbReference>
<evidence type="ECO:0000259" key="6">
    <source>
        <dbReference type="Pfam" id="PF04815"/>
    </source>
</evidence>
<feature type="domain" description="Sec23/Sec24 helical" evidence="6">
    <location>
        <begin position="527"/>
        <end position="634"/>
    </location>
</feature>
<dbReference type="GO" id="GO:0006886">
    <property type="term" value="P:intracellular protein transport"/>
    <property type="evidence" value="ECO:0007669"/>
    <property type="project" value="InterPro"/>
</dbReference>
<sequence length="795" mass="88379">MKLSNPNDRINLNRIPHPEEDDHLRHVGWSTDDDYTGPIPFPTHQYVFKDTGNSSYRFMRPTMRVVPQSYYMLNKTKIPASVFVTPFADHAVEEEIPVMDGTKGMVRCQECWAYMNPFCKFSSDGHSFTCNICGATNDVPSFYYSTVDAQGRRFDALERPELSHGTYEWKVGADFCTRPPQQPIFAFVVDMTKNARVNGVFDAVLSSIRACVEVLKENPRAKVGVCVFDTVTHMILMRNNHIHEVVMSDSDDAYAVVHASQWLLSPAAQSEQLTAVLDYVQNTYGNAQFVPQEHAATLCAVKTAAGALATSGGHVIVVECTPPLLGIGRVSSQENVAFYGTDDESQLYLSSQDQSFYDELGACCCFSGVNVDLIVACREHVHLAEQQILPKHTGGSVYLCNDLGTPYHNAALSQLHAYIQSLILEEHYWDCVMKLRVSGEIGIESVCGSVSTNEDEDPIAAMMNSHSTVEFCLDYPKYPRFYILCVACMHSFTDTFTSDQGDRRIRVFNQRLQVTDAYPRFFKGIDGSAVALSLARTAAFQTDTVSLPEIRENLQSTVEDMLLQYRNQCSASSSTGQLVLPENGKLLPLLLNCLLKSPLLLVNEANKRELMNVYPRGDLRAWAIQYVMNCDAVQFMDFAYPSLFKLEPAKVGWGVVDEATGFVSKPEYCFLTASALELSGVYLLTGWMGLIIVVGNQVAPEVLEQLFGVQAVPDAYTAAQLALLPEGSNALCDRVNVLVGDYQNRFGCYLQPRVVVRGTTEASRVIEMMTEDVQRNTPSFSDLLMQVHSNIIASV</sequence>
<dbReference type="InterPro" id="IPR006895">
    <property type="entry name" value="Znf_Sec23_Sec24"/>
</dbReference>
<comment type="similarity">
    <text evidence="1">Belongs to the SEC23/SEC24 family. SEC24 subfamily.</text>
</comment>
<dbReference type="Pfam" id="PF04815">
    <property type="entry name" value="Sec23_helical"/>
    <property type="match status" value="1"/>
</dbReference>
<dbReference type="AlphaFoldDB" id="A0A196SFX9"/>
<dbReference type="GO" id="GO:0070971">
    <property type="term" value="C:endoplasmic reticulum exit site"/>
    <property type="evidence" value="ECO:0007669"/>
    <property type="project" value="TreeGrafter"/>
</dbReference>
<dbReference type="Gene3D" id="3.40.50.410">
    <property type="entry name" value="von Willebrand factor, type A domain"/>
    <property type="match status" value="1"/>
</dbReference>
<comment type="caution">
    <text evidence="7">The sequence shown here is derived from an EMBL/GenBank/DDBJ whole genome shotgun (WGS) entry which is preliminary data.</text>
</comment>
<dbReference type="SUPFAM" id="SSF81811">
    <property type="entry name" value="Helical domain of Sec23/24"/>
    <property type="match status" value="1"/>
</dbReference>
<evidence type="ECO:0000259" key="5">
    <source>
        <dbReference type="Pfam" id="PF04811"/>
    </source>
</evidence>
<dbReference type="SUPFAM" id="SSF82754">
    <property type="entry name" value="C-terminal, gelsolin-like domain of Sec23/24"/>
    <property type="match status" value="1"/>
</dbReference>
<dbReference type="SUPFAM" id="SSF82919">
    <property type="entry name" value="Zn-finger domain of Sec23/24"/>
    <property type="match status" value="1"/>
</dbReference>
<dbReference type="InterPro" id="IPR029006">
    <property type="entry name" value="ADF-H/Gelsolin-like_dom_sf"/>
</dbReference>
<feature type="domain" description="Sec23/Sec24 trunk" evidence="5">
    <location>
        <begin position="180"/>
        <end position="404"/>
    </location>
</feature>
<dbReference type="Gene3D" id="1.20.120.730">
    <property type="entry name" value="Sec23/Sec24 helical domain"/>
    <property type="match status" value="1"/>
</dbReference>
<dbReference type="PANTHER" id="PTHR13803">
    <property type="entry name" value="SEC24-RELATED PROTEIN"/>
    <property type="match status" value="1"/>
</dbReference>
<dbReference type="SUPFAM" id="SSF53300">
    <property type="entry name" value="vWA-like"/>
    <property type="match status" value="1"/>
</dbReference>
<dbReference type="GO" id="GO:0090110">
    <property type="term" value="P:COPII-coated vesicle cargo loading"/>
    <property type="evidence" value="ECO:0007669"/>
    <property type="project" value="TreeGrafter"/>
</dbReference>
<evidence type="ECO:0000256" key="1">
    <source>
        <dbReference type="ARBA" id="ARBA00008334"/>
    </source>
</evidence>
<dbReference type="GO" id="GO:0008270">
    <property type="term" value="F:zinc ion binding"/>
    <property type="evidence" value="ECO:0007669"/>
    <property type="project" value="InterPro"/>
</dbReference>
<name>A0A196SFX9_BLAHN</name>
<accession>A0A196SFX9</accession>
<organism evidence="7 8">
    <name type="scientific">Blastocystis sp. subtype 1 (strain ATCC 50177 / NandII)</name>
    <dbReference type="NCBI Taxonomy" id="478820"/>
    <lineage>
        <taxon>Eukaryota</taxon>
        <taxon>Sar</taxon>
        <taxon>Stramenopiles</taxon>
        <taxon>Bigyra</taxon>
        <taxon>Opalozoa</taxon>
        <taxon>Opalinata</taxon>
        <taxon>Blastocystidae</taxon>
        <taxon>Blastocystis</taxon>
    </lineage>
</organism>
<proteinExistence type="inferred from homology"/>
<evidence type="ECO:0000313" key="7">
    <source>
        <dbReference type="EMBL" id="OAO15918.1"/>
    </source>
</evidence>
<keyword evidence="3" id="KW-0653">Protein transport</keyword>
<dbReference type="Pfam" id="PF04811">
    <property type="entry name" value="Sec23_trunk"/>
    <property type="match status" value="1"/>
</dbReference>
<dbReference type="SUPFAM" id="SSF81995">
    <property type="entry name" value="beta-sandwich domain of Sec23/24"/>
    <property type="match status" value="1"/>
</dbReference>
<dbReference type="Gene3D" id="3.40.20.10">
    <property type="entry name" value="Severin"/>
    <property type="match status" value="1"/>
</dbReference>
<dbReference type="InterPro" id="IPR036465">
    <property type="entry name" value="vWFA_dom_sf"/>
</dbReference>